<evidence type="ECO:0000256" key="3">
    <source>
        <dbReference type="ARBA" id="ARBA00022553"/>
    </source>
</evidence>
<dbReference type="PANTHER" id="PTHR24421">
    <property type="entry name" value="NITRATE/NITRITE SENSOR PROTEIN NARX-RELATED"/>
    <property type="match status" value="1"/>
</dbReference>
<evidence type="ECO:0000313" key="14">
    <source>
        <dbReference type="Proteomes" id="UP001055868"/>
    </source>
</evidence>
<feature type="region of interest" description="Disordered" evidence="9">
    <location>
        <begin position="1"/>
        <end position="23"/>
    </location>
</feature>
<feature type="transmembrane region" description="Helical" evidence="10">
    <location>
        <begin position="174"/>
        <end position="199"/>
    </location>
</feature>
<evidence type="ECO:0000256" key="10">
    <source>
        <dbReference type="SAM" id="Phobius"/>
    </source>
</evidence>
<keyword evidence="3" id="KW-0597">Phosphoprotein</keyword>
<evidence type="ECO:0000313" key="13">
    <source>
        <dbReference type="EMBL" id="UQN31089.1"/>
    </source>
</evidence>
<feature type="domain" description="Signal transduction histidine kinase subgroup 3 dimerisation and phosphoacceptor" evidence="11">
    <location>
        <begin position="236"/>
        <end position="303"/>
    </location>
</feature>
<feature type="transmembrane region" description="Helical" evidence="10">
    <location>
        <begin position="28"/>
        <end position="48"/>
    </location>
</feature>
<keyword evidence="5" id="KW-0547">Nucleotide-binding</keyword>
<feature type="transmembrane region" description="Helical" evidence="10">
    <location>
        <begin position="54"/>
        <end position="76"/>
    </location>
</feature>
<keyword evidence="6 13" id="KW-0418">Kinase</keyword>
<dbReference type="GO" id="GO:0016301">
    <property type="term" value="F:kinase activity"/>
    <property type="evidence" value="ECO:0007669"/>
    <property type="project" value="UniProtKB-KW"/>
</dbReference>
<sequence>MTSTTTPAGPAPAPRPDAPRPDAPRPRFLVGMASVLVSGLLSITWLWISLTVLVTGIASLPAVLTGLVLLVPWVLVMRAAAAFERRRARAVHGLDAVVPSRRVAQGAGFGAALQNLGLDLISWQFWRSVLHHHLTMIVGFFPSLVFYVGVWGAWTGAELAILAPDAQLGSWRPGALVLALGAVLCLAIAIGSLAAGVLAERGLARVMLPSSDDGLRQEVQELSVRRQGAVDAAEQERLRIERDLHDGVQPRLVALAMTLGLARSRIEKDPAGAAELVDEAHGEAKAVITDLRQLARGIHPAVLTDRGLDPALSALAARSPVPVRLTVTVPERLGREQEAVAYFVVSEALTNVAKHAGASHVRVDVTTAGPAERPDAAGSSRLHPGPPATATLRVRIEDDGRGGARVHRDGVSTGLAGLTDRVRATGGHLVVSSPAGGPTVLDAAIPTLAASGPAREPAGAHAPASVPDDSAKETHR</sequence>
<feature type="region of interest" description="Disordered" evidence="9">
    <location>
        <begin position="369"/>
        <end position="389"/>
    </location>
</feature>
<keyword evidence="10" id="KW-0472">Membrane</keyword>
<evidence type="ECO:0000259" key="11">
    <source>
        <dbReference type="Pfam" id="PF07730"/>
    </source>
</evidence>
<feature type="transmembrane region" description="Helical" evidence="10">
    <location>
        <begin position="134"/>
        <end position="154"/>
    </location>
</feature>
<keyword evidence="10" id="KW-1133">Transmembrane helix</keyword>
<keyword evidence="7" id="KW-0067">ATP-binding</keyword>
<dbReference type="CDD" id="cd16917">
    <property type="entry name" value="HATPase_UhpB-NarQ-NarX-like"/>
    <property type="match status" value="1"/>
</dbReference>
<evidence type="ECO:0000256" key="8">
    <source>
        <dbReference type="ARBA" id="ARBA00023012"/>
    </source>
</evidence>
<gene>
    <name evidence="13" type="ORF">M4486_07345</name>
</gene>
<evidence type="ECO:0000256" key="9">
    <source>
        <dbReference type="SAM" id="MobiDB-lite"/>
    </source>
</evidence>
<reference evidence="13" key="1">
    <citation type="submission" date="2022-05" db="EMBL/GenBank/DDBJ databases">
        <title>Genomic analysis of Brachybacterium sp. CBA3104.</title>
        <authorList>
            <person name="Roh S.W."/>
            <person name="Kim Y.B."/>
            <person name="Kim Y."/>
        </authorList>
    </citation>
    <scope>NUCLEOTIDE SEQUENCE</scope>
    <source>
        <strain evidence="13">CBA3104</strain>
    </source>
</reference>
<keyword evidence="10" id="KW-0812">Transmembrane</keyword>
<keyword evidence="4" id="KW-0808">Transferase</keyword>
<dbReference type="SUPFAM" id="SSF55874">
    <property type="entry name" value="ATPase domain of HSP90 chaperone/DNA topoisomerase II/histidine kinase"/>
    <property type="match status" value="1"/>
</dbReference>
<comment type="catalytic activity">
    <reaction evidence="1">
        <text>ATP + protein L-histidine = ADP + protein N-phospho-L-histidine.</text>
        <dbReference type="EC" id="2.7.13.3"/>
    </reaction>
</comment>
<feature type="region of interest" description="Disordered" evidence="9">
    <location>
        <begin position="447"/>
        <end position="476"/>
    </location>
</feature>
<evidence type="ECO:0000256" key="6">
    <source>
        <dbReference type="ARBA" id="ARBA00022777"/>
    </source>
</evidence>
<dbReference type="EC" id="2.7.13.3" evidence="2"/>
<dbReference type="RefSeq" id="WP_249480502.1">
    <property type="nucleotide sequence ID" value="NZ_CP097218.1"/>
</dbReference>
<proteinExistence type="predicted"/>
<evidence type="ECO:0000256" key="1">
    <source>
        <dbReference type="ARBA" id="ARBA00000085"/>
    </source>
</evidence>
<dbReference type="Proteomes" id="UP001055868">
    <property type="component" value="Chromosome"/>
</dbReference>
<organism evidence="13 14">
    <name type="scientific">Brachybacterium kimchii</name>
    <dbReference type="NCBI Taxonomy" id="2942909"/>
    <lineage>
        <taxon>Bacteria</taxon>
        <taxon>Bacillati</taxon>
        <taxon>Actinomycetota</taxon>
        <taxon>Actinomycetes</taxon>
        <taxon>Micrococcales</taxon>
        <taxon>Dermabacteraceae</taxon>
        <taxon>Brachybacterium</taxon>
    </lineage>
</organism>
<accession>A0ABY4NAG2</accession>
<dbReference type="Pfam" id="PF07730">
    <property type="entry name" value="HisKA_3"/>
    <property type="match status" value="1"/>
</dbReference>
<dbReference type="InterPro" id="IPR011712">
    <property type="entry name" value="Sig_transdc_His_kin_sub3_dim/P"/>
</dbReference>
<evidence type="ECO:0000256" key="7">
    <source>
        <dbReference type="ARBA" id="ARBA00022840"/>
    </source>
</evidence>
<dbReference type="EMBL" id="CP097218">
    <property type="protein sequence ID" value="UQN31089.1"/>
    <property type="molecule type" value="Genomic_DNA"/>
</dbReference>
<dbReference type="InterPro" id="IPR050482">
    <property type="entry name" value="Sensor_HK_TwoCompSys"/>
</dbReference>
<evidence type="ECO:0000256" key="5">
    <source>
        <dbReference type="ARBA" id="ARBA00022741"/>
    </source>
</evidence>
<keyword evidence="8" id="KW-0902">Two-component regulatory system</keyword>
<dbReference type="Gene3D" id="1.20.5.1930">
    <property type="match status" value="1"/>
</dbReference>
<evidence type="ECO:0000259" key="12">
    <source>
        <dbReference type="Pfam" id="PF13796"/>
    </source>
</evidence>
<dbReference type="InterPro" id="IPR025828">
    <property type="entry name" value="Put_sensor_dom"/>
</dbReference>
<dbReference type="PANTHER" id="PTHR24421:SF10">
    <property type="entry name" value="NITRATE_NITRITE SENSOR PROTEIN NARQ"/>
    <property type="match status" value="1"/>
</dbReference>
<name>A0ABY4NAG2_9MICO</name>
<dbReference type="Gene3D" id="3.30.565.10">
    <property type="entry name" value="Histidine kinase-like ATPase, C-terminal domain"/>
    <property type="match status" value="1"/>
</dbReference>
<keyword evidence="14" id="KW-1185">Reference proteome</keyword>
<protein>
    <recommendedName>
        <fullName evidence="2">histidine kinase</fullName>
        <ecNumber evidence="2">2.7.13.3</ecNumber>
    </recommendedName>
</protein>
<feature type="domain" description="Putative sensor" evidence="12">
    <location>
        <begin position="35"/>
        <end position="208"/>
    </location>
</feature>
<evidence type="ECO:0000256" key="4">
    <source>
        <dbReference type="ARBA" id="ARBA00022679"/>
    </source>
</evidence>
<dbReference type="InterPro" id="IPR036890">
    <property type="entry name" value="HATPase_C_sf"/>
</dbReference>
<evidence type="ECO:0000256" key="2">
    <source>
        <dbReference type="ARBA" id="ARBA00012438"/>
    </source>
</evidence>
<dbReference type="Pfam" id="PF13796">
    <property type="entry name" value="Sensor"/>
    <property type="match status" value="1"/>
</dbReference>